<evidence type="ECO:0000313" key="2">
    <source>
        <dbReference type="EMBL" id="EZQ07117.1"/>
    </source>
</evidence>
<dbReference type="AlphaFoldDB" id="A0A031LPV4"/>
<organism evidence="2 3">
    <name type="scientific">Candidatus Acidianus copahuensis</name>
    <dbReference type="NCBI Taxonomy" id="1160895"/>
    <lineage>
        <taxon>Archaea</taxon>
        <taxon>Thermoproteota</taxon>
        <taxon>Thermoprotei</taxon>
        <taxon>Sulfolobales</taxon>
        <taxon>Sulfolobaceae</taxon>
        <taxon>Acidianus</taxon>
    </lineage>
</organism>
<proteinExistence type="predicted"/>
<feature type="coiled-coil region" evidence="1">
    <location>
        <begin position="190"/>
        <end position="302"/>
    </location>
</feature>
<gene>
    <name evidence="2" type="ORF">CM19_06815</name>
</gene>
<keyword evidence="3" id="KW-1185">Reference proteome</keyword>
<dbReference type="Proteomes" id="UP000024332">
    <property type="component" value="Unassembled WGS sequence"/>
</dbReference>
<reference evidence="2 3" key="1">
    <citation type="submission" date="2014-03" db="EMBL/GenBank/DDBJ databases">
        <title>Draft genome sequence of the novel thermoacidophilic archaea Acidianus copahuensis ALE1 strain, isolated from Copahue volcanic area in Neuquen Argentina.</title>
        <authorList>
            <person name="Urbieta M.S."/>
            <person name="Rascovan N."/>
            <person name="Castro C."/>
            <person name="Revale S."/>
            <person name="Giaveno M.A."/>
            <person name="Vazquez M.P."/>
            <person name="Donati E.R."/>
        </authorList>
    </citation>
    <scope>NUCLEOTIDE SEQUENCE [LARGE SCALE GENOMIC DNA]</scope>
    <source>
        <strain evidence="2 3">ALE1</strain>
    </source>
</reference>
<protein>
    <submittedName>
        <fullName evidence="2">Uncharacterized protein</fullName>
    </submittedName>
</protein>
<dbReference type="EMBL" id="JFZT01000039">
    <property type="protein sequence ID" value="EZQ07117.1"/>
    <property type="molecule type" value="Genomic_DNA"/>
</dbReference>
<name>A0A031LPV4_9CREN</name>
<evidence type="ECO:0000313" key="3">
    <source>
        <dbReference type="Proteomes" id="UP000024332"/>
    </source>
</evidence>
<evidence type="ECO:0000256" key="1">
    <source>
        <dbReference type="SAM" id="Coils"/>
    </source>
</evidence>
<keyword evidence="1" id="KW-0175">Coiled coil</keyword>
<comment type="caution">
    <text evidence="2">The sequence shown here is derived from an EMBL/GenBank/DDBJ whole genome shotgun (WGS) entry which is preliminary data.</text>
</comment>
<dbReference type="STRING" id="1160895.CM19_06815"/>
<accession>A0A031LPV4</accession>
<sequence length="570" mass="67291">MNCEEVFNKVLQVVRSDEISLSKMLEEIRVNEFNEMKRNREEYEKYCLGKDFHDNSVMLGYFDLALLKLAFSIDNPGIKSQFTRDEIEAFQKLDRFIRLDYVTDKEIVSALLNKKGQIYDVIKTWYYMQMYEYEKLIDPLSYNVRETLASALRQEYRRRMEKIKLGIRNYMDIDPGSTRRLFEEYESAILSRAELERQRAEDLLNENLEEGGSDQIVISMLERRISQLREERDKLQAEVEELKKKIENVDENTKVVLKGEIENLQRTNQELRKKVQEYEVNLSKLKSENEELRLRVEKAENPSERYVRFDEARIMEVNFLGRFEMKMNSLPRKFYDPIRRGEFLVKELKEYYVYRYDQKGLLSQLGIKDIAVYPHNSEILFVAKKNRIFGEPLEIVVKGIFLSHIESFIKSSFDNNPVSLADLLNVLDRAIESGRLGKVHYVVGIGSPTGFDERVKRYVTSQEFKESFVNFYVTLILVDLESGEVYYNKGDKLVDQYLELFEPDIESEKIEKIINYLKEKIALEKALSLERVIEETGYSKLVVKRAFLEAEKEGIGKVKRIKDKLFVVSE</sequence>